<name>A0A1H3D2B8_9RHOB</name>
<gene>
    <name evidence="3" type="ORF">SAMN04488238_11153</name>
</gene>
<evidence type="ECO:0008006" key="5">
    <source>
        <dbReference type="Google" id="ProtNLM"/>
    </source>
</evidence>
<dbReference type="AlphaFoldDB" id="A0A1H3D2B8"/>
<dbReference type="Gene3D" id="4.10.1180.10">
    <property type="entry name" value="tm1086 domain"/>
    <property type="match status" value="1"/>
</dbReference>
<dbReference type="InterPro" id="IPR044910">
    <property type="entry name" value="TM_1086_SG_dom"/>
</dbReference>
<dbReference type="InterPro" id="IPR048399">
    <property type="entry name" value="DUF4438_C"/>
</dbReference>
<evidence type="ECO:0000259" key="1">
    <source>
        <dbReference type="Pfam" id="PF14505"/>
    </source>
</evidence>
<feature type="domain" description="DUF4438" evidence="1">
    <location>
        <begin position="36"/>
        <end position="169"/>
    </location>
</feature>
<protein>
    <recommendedName>
        <fullName evidence="5">DUF4438 domain-containing protein</fullName>
    </recommendedName>
</protein>
<evidence type="ECO:0000313" key="4">
    <source>
        <dbReference type="Proteomes" id="UP000198539"/>
    </source>
</evidence>
<dbReference type="Proteomes" id="UP000198539">
    <property type="component" value="Unassembled WGS sequence"/>
</dbReference>
<dbReference type="Gene3D" id="2.102.30.10">
    <property type="entry name" value="tm1086 (SG structure) domain"/>
    <property type="match status" value="1"/>
</dbReference>
<dbReference type="STRING" id="564137.SAMN04488238_11153"/>
<accession>A0A1H3D2B8</accession>
<evidence type="ECO:0000313" key="3">
    <source>
        <dbReference type="EMBL" id="SDX60278.1"/>
    </source>
</evidence>
<dbReference type="EMBL" id="FNOM01000011">
    <property type="protein sequence ID" value="SDX60278.1"/>
    <property type="molecule type" value="Genomic_DNA"/>
</dbReference>
<dbReference type="InterPro" id="IPR044909">
    <property type="entry name" value="TM_1086_sf"/>
</dbReference>
<reference evidence="3 4" key="1">
    <citation type="submission" date="2016-10" db="EMBL/GenBank/DDBJ databases">
        <authorList>
            <person name="de Groot N.N."/>
        </authorList>
    </citation>
    <scope>NUCLEOTIDE SEQUENCE [LARGE SCALE GENOMIC DNA]</scope>
    <source>
        <strain evidence="3 4">CGMCC 1.8894</strain>
    </source>
</reference>
<keyword evidence="4" id="KW-1185">Reference proteome</keyword>
<dbReference type="Gene3D" id="2.40.10.170">
    <property type="match status" value="1"/>
</dbReference>
<feature type="domain" description="DUF4438" evidence="2">
    <location>
        <begin position="170"/>
        <end position="292"/>
    </location>
</feature>
<sequence>MSQSMTITTNAADLVSVSILGQVANPSLSGLPAEPYRLDADGRAFLWPTFGGIVYNVSVGDSAFGWSGDCIHPGVSILHPDANKNRGLNVFACVGNTAMVVTGAAKGATGTVTGKSGRFSDQVIVHFDEETRRKLAVDDRITLRSEGVGLSVAECPDVAFKSLSPTLFDKLPKKLESGVLNIGVVAIVPPHMVGAGAGLTSEGGSLHMQSTDRAELAAHGLDKLRLGDVIAIADTDSRYNHGYLRGAMSIGIIGQTDGPRAGYGPGMTVVMTAPAGQLGCYDAQGTNIADILGLRA</sequence>
<dbReference type="InterPro" id="IPR029433">
    <property type="entry name" value="DUF4438_N"/>
</dbReference>
<proteinExistence type="predicted"/>
<dbReference type="Pfam" id="PF14505">
    <property type="entry name" value="DUF4438"/>
    <property type="match status" value="1"/>
</dbReference>
<evidence type="ECO:0000259" key="2">
    <source>
        <dbReference type="Pfam" id="PF20999"/>
    </source>
</evidence>
<organism evidence="3 4">
    <name type="scientific">Roseicitreum antarcticum</name>
    <dbReference type="NCBI Taxonomy" id="564137"/>
    <lineage>
        <taxon>Bacteria</taxon>
        <taxon>Pseudomonadati</taxon>
        <taxon>Pseudomonadota</taxon>
        <taxon>Alphaproteobacteria</taxon>
        <taxon>Rhodobacterales</taxon>
        <taxon>Paracoccaceae</taxon>
        <taxon>Roseicitreum</taxon>
    </lineage>
</organism>
<dbReference type="Pfam" id="PF20999">
    <property type="entry name" value="DUF4438_C"/>
    <property type="match status" value="1"/>
</dbReference>